<accession>A0A650CL47</accession>
<reference evidence="5 6" key="1">
    <citation type="submission" date="2019-10" db="EMBL/GenBank/DDBJ databases">
        <title>Genome Sequences from Six Type Strain Members of the Archaeal Family Sulfolobaceae: Acidianus ambivalens, Acidianus infernus, Metallosphaera prunae, Stygiolobus azoricus, Sulfolobus metallicus, and Sulfurisphaera ohwakuensis.</title>
        <authorList>
            <person name="Counts J.A."/>
            <person name="Kelly R.M."/>
        </authorList>
    </citation>
    <scope>NUCLEOTIDE SEQUENCE [LARGE SCALE GENOMIC DNA]</scope>
    <source>
        <strain evidence="5 6">FC6</strain>
    </source>
</reference>
<evidence type="ECO:0000256" key="1">
    <source>
        <dbReference type="ARBA" id="ARBA00037217"/>
    </source>
</evidence>
<dbReference type="AlphaFoldDB" id="A0A650CL47"/>
<dbReference type="SUPFAM" id="SSF51905">
    <property type="entry name" value="FAD/NAD(P)-binding domain"/>
    <property type="match status" value="1"/>
</dbReference>
<evidence type="ECO:0000313" key="5">
    <source>
        <dbReference type="EMBL" id="QGR18556.1"/>
    </source>
</evidence>
<dbReference type="InterPro" id="IPR036188">
    <property type="entry name" value="FAD/NAD-bd_sf"/>
</dbReference>
<sequence length="416" mass="47211">MKVAIIGGGHNGLILSALLAEKGVKVTLFEAKDKLGGLTDTVEIKGVKISRASYVLGLMPEFLIKKFQIPILKGDVFQTFYVNGKAIPFWRDKEKRIKELVKVGEKKYPEFEEKLLKFKELLSKKFTFVKYPPTRQEIREEAEKEGLSEFIDTPAKKLLSEYISEDYHYFFIYPGMEKSSAYVIAYYFSTDWALVEGGMGTVAEKVAEYAEKFGAELRVNSRVEDIIIRDDEVKAVVVNGKKYEADIVVIATSPLVFYDLLDINVKLPVSRWRKYNIILRNYPRIPEPLKGYEYSLLDTEVGEILIPSYLDKARNGIVLETMGGLENVKELLGIKDEDILYIDKIDGEVSQKLYNLPFGNLNHLPMTDDFLFEKRLPYTTKYKNLYLCSAGTYPGGQVTGIPAYNVANLILSSLSG</sequence>
<evidence type="ECO:0000313" key="6">
    <source>
        <dbReference type="Proteomes" id="UP000423396"/>
    </source>
</evidence>
<evidence type="ECO:0000256" key="2">
    <source>
        <dbReference type="ARBA" id="ARBA00038825"/>
    </source>
</evidence>
<name>A0A650CL47_9CREN</name>
<dbReference type="Proteomes" id="UP000423396">
    <property type="component" value="Chromosome"/>
</dbReference>
<proteinExistence type="predicted"/>
<dbReference type="KEGG" id="sazo:D1868_00120"/>
<dbReference type="GeneID" id="42797434"/>
<dbReference type="OrthoDB" id="11867at2157"/>
<dbReference type="InterPro" id="IPR002937">
    <property type="entry name" value="Amino_oxidase"/>
</dbReference>
<dbReference type="GO" id="GO:0016491">
    <property type="term" value="F:oxidoreductase activity"/>
    <property type="evidence" value="ECO:0007669"/>
    <property type="project" value="InterPro"/>
</dbReference>
<protein>
    <recommendedName>
        <fullName evidence="3">Pyridine nucleotide-disulfide oxidoreductase domain-containing protein 2</fullName>
    </recommendedName>
</protein>
<dbReference type="EMBL" id="CP045483">
    <property type="protein sequence ID" value="QGR18556.1"/>
    <property type="molecule type" value="Genomic_DNA"/>
</dbReference>
<evidence type="ECO:0000259" key="4">
    <source>
        <dbReference type="Pfam" id="PF01593"/>
    </source>
</evidence>
<evidence type="ECO:0000256" key="3">
    <source>
        <dbReference type="ARBA" id="ARBA00040298"/>
    </source>
</evidence>
<comment type="subunit">
    <text evidence="2">Interacts with COX5B; this interaction may contribute to localize PYROXD2 to the inner face of the inner mitochondrial membrane.</text>
</comment>
<organism evidence="5 6">
    <name type="scientific">Stygiolobus azoricus</name>
    <dbReference type="NCBI Taxonomy" id="41675"/>
    <lineage>
        <taxon>Archaea</taxon>
        <taxon>Thermoproteota</taxon>
        <taxon>Thermoprotei</taxon>
        <taxon>Sulfolobales</taxon>
        <taxon>Sulfolobaceae</taxon>
        <taxon>Stygiolobus</taxon>
    </lineage>
</organism>
<dbReference type="Pfam" id="PF01593">
    <property type="entry name" value="Amino_oxidase"/>
    <property type="match status" value="1"/>
</dbReference>
<dbReference type="Gene3D" id="3.50.50.60">
    <property type="entry name" value="FAD/NAD(P)-binding domain"/>
    <property type="match status" value="2"/>
</dbReference>
<dbReference type="PANTHER" id="PTHR10668">
    <property type="entry name" value="PHYTOENE DEHYDROGENASE"/>
    <property type="match status" value="1"/>
</dbReference>
<dbReference type="RefSeq" id="WP_156004739.1">
    <property type="nucleotide sequence ID" value="NZ_CP045483.1"/>
</dbReference>
<dbReference type="PRINTS" id="PR00419">
    <property type="entry name" value="ADXRDTASE"/>
</dbReference>
<keyword evidence="6" id="KW-1185">Reference proteome</keyword>
<feature type="domain" description="Amine oxidase" evidence="4">
    <location>
        <begin position="12"/>
        <end position="272"/>
    </location>
</feature>
<gene>
    <name evidence="5" type="ORF">D1868_00120</name>
</gene>
<comment type="function">
    <text evidence="1">Probable oxidoreductase that may play a role as regulator of mitochondrial function.</text>
</comment>
<dbReference type="PANTHER" id="PTHR10668:SF103">
    <property type="entry name" value="PYRIDINE NUCLEOTIDE-DISULFIDE OXIDOREDUCTASE DOMAIN-CONTAINING PROTEIN 2"/>
    <property type="match status" value="1"/>
</dbReference>